<evidence type="ECO:0000313" key="3">
    <source>
        <dbReference type="Proteomes" id="UP000250272"/>
    </source>
</evidence>
<dbReference type="OrthoDB" id="358600at2157"/>
<dbReference type="AlphaFoldDB" id="A0A2Z2MIK6"/>
<proteinExistence type="predicted"/>
<dbReference type="PANTHER" id="PTHR42990:SF1">
    <property type="entry name" value="AAA+ ATPASE DOMAIN-CONTAINING PROTEIN"/>
    <property type="match status" value="1"/>
</dbReference>
<gene>
    <name evidence="2" type="ORF">A3L01_10310</name>
</gene>
<dbReference type="KEGG" id="tbs:A3L01_10310"/>
<reference evidence="2 3" key="1">
    <citation type="submission" date="2016-04" db="EMBL/GenBank/DDBJ databases">
        <title>Complete genome sequence of Thermococcus barossii type strain SHCK-94.</title>
        <authorList>
            <person name="Oger P.M."/>
        </authorList>
    </citation>
    <scope>NUCLEOTIDE SEQUENCE [LARGE SCALE GENOMIC DNA]</scope>
    <source>
        <strain evidence="2 3">SHCK-94</strain>
    </source>
</reference>
<evidence type="ECO:0000313" key="2">
    <source>
        <dbReference type="EMBL" id="ASJ05736.1"/>
    </source>
</evidence>
<keyword evidence="3" id="KW-1185">Reference proteome</keyword>
<dbReference type="InterPro" id="IPR025420">
    <property type="entry name" value="DUF4143"/>
</dbReference>
<dbReference type="SUPFAM" id="SSF46785">
    <property type="entry name" value="Winged helix' DNA-binding domain"/>
    <property type="match status" value="1"/>
</dbReference>
<dbReference type="Proteomes" id="UP000250272">
    <property type="component" value="Chromosome"/>
</dbReference>
<dbReference type="Gene3D" id="3.40.50.300">
    <property type="entry name" value="P-loop containing nucleotide triphosphate hydrolases"/>
    <property type="match status" value="1"/>
</dbReference>
<dbReference type="InterPro" id="IPR041682">
    <property type="entry name" value="AAA_14"/>
</dbReference>
<sequence>MDEKFLETFVRRTVDTADRTLKKYAFTPSGKKRPERKLLSKLSYNVESFLRDGENRVLVLYGLRGVGKTTMLAQIYFDLLSRVPRERLVYLSLDRLYPLGISLNDFIMAYERLIGERAEEFSAPTFLFIDEAHYDRNFGTAVKALHDSANNLMIIVTGSSSLPLKLDPDLTRRAKKLRAPPLTFTEYLLLKKGVHIPEKLSDALKDAFLSCNFTGIESILGGVLLKFSEKDVEDYLVHGSLPVYLNSENPLEDAYEILRKIIEVDLRHEGLSETTREKALGLLLLMASGESLTYDTITSTLGMSRDAVAKLLEKLEDLEVIFPVRAYGSIGKVARKTPKYKFLASIFRSAVLYEFGLFERDSKTLGMLLEDVAAFYLHILAREKRLRLHYDAQKGGADFILSGGKMGIVVEVGWGKKGTKQVLRTMKKTGLDCGVVVHNGKLENRNGVWFVPRELFLLML</sequence>
<name>A0A2Z2MIK6_9EURY</name>
<dbReference type="SUPFAM" id="SSF52540">
    <property type="entry name" value="P-loop containing nucleoside triphosphate hydrolases"/>
    <property type="match status" value="1"/>
</dbReference>
<dbReference type="InterPro" id="IPR036390">
    <property type="entry name" value="WH_DNA-bd_sf"/>
</dbReference>
<dbReference type="InterPro" id="IPR003593">
    <property type="entry name" value="AAA+_ATPase"/>
</dbReference>
<dbReference type="CDD" id="cd00009">
    <property type="entry name" value="AAA"/>
    <property type="match status" value="1"/>
</dbReference>
<feature type="domain" description="AAA+ ATPase" evidence="1">
    <location>
        <begin position="54"/>
        <end position="185"/>
    </location>
</feature>
<evidence type="ECO:0000259" key="1">
    <source>
        <dbReference type="SMART" id="SM00382"/>
    </source>
</evidence>
<dbReference type="InterPro" id="IPR027417">
    <property type="entry name" value="P-loop_NTPase"/>
</dbReference>
<dbReference type="SMART" id="SM00382">
    <property type="entry name" value="AAA"/>
    <property type="match status" value="1"/>
</dbReference>
<dbReference type="Pfam" id="PF13173">
    <property type="entry name" value="AAA_14"/>
    <property type="match status" value="1"/>
</dbReference>
<organism evidence="2 3">
    <name type="scientific">Thermococcus barossii</name>
    <dbReference type="NCBI Taxonomy" id="54077"/>
    <lineage>
        <taxon>Archaea</taxon>
        <taxon>Methanobacteriati</taxon>
        <taxon>Methanobacteriota</taxon>
        <taxon>Thermococci</taxon>
        <taxon>Thermococcales</taxon>
        <taxon>Thermococcaceae</taxon>
        <taxon>Thermococcus</taxon>
    </lineage>
</organism>
<dbReference type="Pfam" id="PF13635">
    <property type="entry name" value="DUF4143"/>
    <property type="match status" value="1"/>
</dbReference>
<accession>A0A2Z2MIK6</accession>
<dbReference type="EMBL" id="CP015101">
    <property type="protein sequence ID" value="ASJ05736.1"/>
    <property type="molecule type" value="Genomic_DNA"/>
</dbReference>
<protein>
    <submittedName>
        <fullName evidence="2">ATPase</fullName>
    </submittedName>
</protein>
<dbReference type="PANTHER" id="PTHR42990">
    <property type="entry name" value="ATPASE"/>
    <property type="match status" value="1"/>
</dbReference>